<feature type="domain" description="PknH-like extracellular" evidence="2">
    <location>
        <begin position="43"/>
        <end position="232"/>
    </location>
</feature>
<sequence length="237" mass="25172">MRQRIVAAAALAGVCLLAAGCTDLVDGSAVAGEKAGLANQRPVPVNALEGLLLDSSQINSALGATSMKVWFPAKGMWDWSKNVSDKDCLAVDGAAQDKVYAGTGWTAMRGQRLDDSIDDSKKRKHYAIQAVVAFPNAQDASNFYRSSVQSWKGCSNRRFNDVSPTQPDTIWSVGDVTEDNGILTSSQTQEAGNGWACQRALTVRNNIAIDIVACSYDQMGSAAVEIANQIAGNIAKL</sequence>
<proteinExistence type="predicted"/>
<feature type="chain" id="PRO_5038740781" description="PknH-like extracellular domain-containing protein" evidence="1">
    <location>
        <begin position="19"/>
        <end position="237"/>
    </location>
</feature>
<accession>A0A1A3CBT8</accession>
<name>A0A1A3CBT8_MYCAS</name>
<feature type="signal peptide" evidence="1">
    <location>
        <begin position="1"/>
        <end position="18"/>
    </location>
</feature>
<dbReference type="InterPro" id="IPR038232">
    <property type="entry name" value="PknH-like_Extracell_sf"/>
</dbReference>
<dbReference type="Gene3D" id="3.40.1000.70">
    <property type="entry name" value="PknH-like extracellular domain"/>
    <property type="match status" value="1"/>
</dbReference>
<dbReference type="PROSITE" id="PS51257">
    <property type="entry name" value="PROKAR_LIPOPROTEIN"/>
    <property type="match status" value="1"/>
</dbReference>
<dbReference type="RefSeq" id="WP_065121108.1">
    <property type="nucleotide sequence ID" value="NZ_LZKQ01000146.1"/>
</dbReference>
<evidence type="ECO:0000256" key="1">
    <source>
        <dbReference type="SAM" id="SignalP"/>
    </source>
</evidence>
<dbReference type="OrthoDB" id="4761399at2"/>
<protein>
    <recommendedName>
        <fullName evidence="2">PknH-like extracellular domain-containing protein</fullName>
    </recommendedName>
</protein>
<comment type="caution">
    <text evidence="3">The sequence shown here is derived from an EMBL/GenBank/DDBJ whole genome shotgun (WGS) entry which is preliminary data.</text>
</comment>
<evidence type="ECO:0000313" key="4">
    <source>
        <dbReference type="Proteomes" id="UP000093795"/>
    </source>
</evidence>
<evidence type="ECO:0000313" key="3">
    <source>
        <dbReference type="EMBL" id="OBI83857.1"/>
    </source>
</evidence>
<dbReference type="EMBL" id="LZKQ01000146">
    <property type="protein sequence ID" value="OBI83857.1"/>
    <property type="molecule type" value="Genomic_DNA"/>
</dbReference>
<dbReference type="Proteomes" id="UP000093795">
    <property type="component" value="Unassembled WGS sequence"/>
</dbReference>
<dbReference type="AlphaFoldDB" id="A0A1A3CBT8"/>
<dbReference type="InterPro" id="IPR026954">
    <property type="entry name" value="PknH-like_Extracell"/>
</dbReference>
<organism evidence="3 4">
    <name type="scientific">Mycobacterium asiaticum</name>
    <dbReference type="NCBI Taxonomy" id="1790"/>
    <lineage>
        <taxon>Bacteria</taxon>
        <taxon>Bacillati</taxon>
        <taxon>Actinomycetota</taxon>
        <taxon>Actinomycetes</taxon>
        <taxon>Mycobacteriales</taxon>
        <taxon>Mycobacteriaceae</taxon>
        <taxon>Mycobacterium</taxon>
    </lineage>
</organism>
<dbReference type="STRING" id="1790.A5645_15870"/>
<reference evidence="3 4" key="1">
    <citation type="submission" date="2016-06" db="EMBL/GenBank/DDBJ databases">
        <authorList>
            <person name="Kjaerup R.B."/>
            <person name="Dalgaard T.S."/>
            <person name="Juul-Madsen H.R."/>
        </authorList>
    </citation>
    <scope>NUCLEOTIDE SEQUENCE [LARGE SCALE GENOMIC DNA]</scope>
    <source>
        <strain evidence="3 4">1081914.2</strain>
    </source>
</reference>
<gene>
    <name evidence="3" type="ORF">A9X01_01330</name>
</gene>
<evidence type="ECO:0000259" key="2">
    <source>
        <dbReference type="Pfam" id="PF14032"/>
    </source>
</evidence>
<dbReference type="eggNOG" id="COG0515">
    <property type="taxonomic scope" value="Bacteria"/>
</dbReference>
<keyword evidence="1" id="KW-0732">Signal</keyword>
<dbReference type="Pfam" id="PF14032">
    <property type="entry name" value="PknH_C"/>
    <property type="match status" value="1"/>
</dbReference>